<proteinExistence type="predicted"/>
<dbReference type="GO" id="GO:0015689">
    <property type="term" value="P:molybdate ion transport"/>
    <property type="evidence" value="ECO:0007669"/>
    <property type="project" value="TreeGrafter"/>
</dbReference>
<keyword evidence="3" id="KW-1185">Reference proteome</keyword>
<dbReference type="PANTHER" id="PTHR30632:SF11">
    <property type="entry name" value="BLR4797 PROTEIN"/>
    <property type="match status" value="1"/>
</dbReference>
<feature type="chain" id="PRO_5031358572" evidence="1">
    <location>
        <begin position="27"/>
        <end position="264"/>
    </location>
</feature>
<dbReference type="GO" id="GO:0030973">
    <property type="term" value="F:molybdate ion binding"/>
    <property type="evidence" value="ECO:0007669"/>
    <property type="project" value="TreeGrafter"/>
</dbReference>
<organism evidence="2 3">
    <name type="scientific">Bradyrhizobium australiense</name>
    <dbReference type="NCBI Taxonomy" id="2721161"/>
    <lineage>
        <taxon>Bacteria</taxon>
        <taxon>Pseudomonadati</taxon>
        <taxon>Pseudomonadota</taxon>
        <taxon>Alphaproteobacteria</taxon>
        <taxon>Hyphomicrobiales</taxon>
        <taxon>Nitrobacteraceae</taxon>
        <taxon>Bradyrhizobium</taxon>
    </lineage>
</organism>
<gene>
    <name evidence="2" type="ORF">HCN58_00780</name>
</gene>
<dbReference type="Pfam" id="PF13531">
    <property type="entry name" value="SBP_bac_11"/>
    <property type="match status" value="1"/>
</dbReference>
<accession>A0A7Y4GLU7</accession>
<protein>
    <submittedName>
        <fullName evidence="2">ABC transporter substrate-binding protein</fullName>
    </submittedName>
</protein>
<dbReference type="InterPro" id="IPR050682">
    <property type="entry name" value="ModA/WtpA"/>
</dbReference>
<comment type="caution">
    <text evidence="2">The sequence shown here is derived from an EMBL/GenBank/DDBJ whole genome shotgun (WGS) entry which is preliminary data.</text>
</comment>
<evidence type="ECO:0000313" key="2">
    <source>
        <dbReference type="EMBL" id="NOJ38163.1"/>
    </source>
</evidence>
<reference evidence="2 3" key="1">
    <citation type="submission" date="2020-03" db="EMBL/GenBank/DDBJ databases">
        <title>Bradyrhizobium diversity isolated from nodules of Indigofera sp.</title>
        <authorList>
            <person name="Klepa M."/>
            <person name="Helene L."/>
            <person name="Hungria M."/>
        </authorList>
    </citation>
    <scope>NUCLEOTIDE SEQUENCE [LARGE SCALE GENOMIC DNA]</scope>
    <source>
        <strain evidence="2 3">WSM 1791</strain>
    </source>
</reference>
<evidence type="ECO:0000256" key="1">
    <source>
        <dbReference type="SAM" id="SignalP"/>
    </source>
</evidence>
<dbReference type="RefSeq" id="WP_171577472.1">
    <property type="nucleotide sequence ID" value="NZ_JAAVLX010000001.1"/>
</dbReference>
<evidence type="ECO:0000313" key="3">
    <source>
        <dbReference type="Proteomes" id="UP000544122"/>
    </source>
</evidence>
<dbReference type="PANTHER" id="PTHR30632">
    <property type="entry name" value="MOLYBDATE-BINDING PERIPLASMIC PROTEIN"/>
    <property type="match status" value="1"/>
</dbReference>
<keyword evidence="1" id="KW-0732">Signal</keyword>
<name>A0A7Y4GLU7_9BRAD</name>
<feature type="signal peptide" evidence="1">
    <location>
        <begin position="1"/>
        <end position="26"/>
    </location>
</feature>
<dbReference type="EMBL" id="JAAVLX010000001">
    <property type="protein sequence ID" value="NOJ38163.1"/>
    <property type="molecule type" value="Genomic_DNA"/>
</dbReference>
<dbReference type="SUPFAM" id="SSF53850">
    <property type="entry name" value="Periplasmic binding protein-like II"/>
    <property type="match status" value="1"/>
</dbReference>
<dbReference type="Proteomes" id="UP000544122">
    <property type="component" value="Unassembled WGS sequence"/>
</dbReference>
<dbReference type="AlphaFoldDB" id="A0A7Y4GLU7"/>
<sequence length="264" mass="27431">MRLSANLRALTLGILSAILLSATASAAEVRVMISGGLTAAYKALVPEFERATGHKVLTAYGPSMGTTTNAIPVRLERGEPADVLIMVGYALDDLVKNGKAIADSKVDLVKSPIGVAVKSGMPKPDISTADALKRVLLAVKTVAYSDSASGVYVSTEMFGKLGIADEMKDKARKIPATPVGEIVARGDAEIGFQQISELKPVEGIEIVGPLPDELQKITVFSAGIATVSKEPDAGKALIKFLASPTARTEIVKSGMDPIAAGTTN</sequence>
<dbReference type="Gene3D" id="3.40.190.10">
    <property type="entry name" value="Periplasmic binding protein-like II"/>
    <property type="match status" value="2"/>
</dbReference>